<dbReference type="Proteomes" id="UP000681967">
    <property type="component" value="Unassembled WGS sequence"/>
</dbReference>
<protein>
    <recommendedName>
        <fullName evidence="4">AIG1-type G domain-containing protein</fullName>
    </recommendedName>
</protein>
<name>A0A815YMQ2_9BILA</name>
<evidence type="ECO:0000313" key="8">
    <source>
        <dbReference type="EMBL" id="CAF4017097.1"/>
    </source>
</evidence>
<reference evidence="6" key="1">
    <citation type="submission" date="2021-02" db="EMBL/GenBank/DDBJ databases">
        <authorList>
            <person name="Nowell W R."/>
        </authorList>
    </citation>
    <scope>NUCLEOTIDE SEQUENCE</scope>
</reference>
<dbReference type="EMBL" id="CAJNOV010012062">
    <property type="protein sequence ID" value="CAF1474043.1"/>
    <property type="molecule type" value="Genomic_DNA"/>
</dbReference>
<keyword evidence="2" id="KW-0547">Nucleotide-binding</keyword>
<evidence type="ECO:0000313" key="5">
    <source>
        <dbReference type="EMBL" id="CAF1474043.1"/>
    </source>
</evidence>
<dbReference type="PANTHER" id="PTHR10903:SF103">
    <property type="entry name" value="GTPASE IMAP FAMILY MEMBER GIMD1"/>
    <property type="match status" value="1"/>
</dbReference>
<dbReference type="InterPro" id="IPR045058">
    <property type="entry name" value="GIMA/IAN/Toc"/>
</dbReference>
<dbReference type="GO" id="GO:0005525">
    <property type="term" value="F:GTP binding"/>
    <property type="evidence" value="ECO:0007669"/>
    <property type="project" value="UniProtKB-KW"/>
</dbReference>
<evidence type="ECO:0000313" key="7">
    <source>
        <dbReference type="EMBL" id="CAF3949410.1"/>
    </source>
</evidence>
<dbReference type="Pfam" id="PF04548">
    <property type="entry name" value="AIG1"/>
    <property type="match status" value="1"/>
</dbReference>
<comment type="similarity">
    <text evidence="1">Belongs to the TRAFAC class TrmE-Era-EngA-EngB-Septin-like GTPase superfamily. AIG1/Toc34/Toc159-like paraseptin GTPase family. IAN subfamily.</text>
</comment>
<dbReference type="EMBL" id="CAJOBH010003367">
    <property type="protein sequence ID" value="CAF3949410.1"/>
    <property type="molecule type" value="Genomic_DNA"/>
</dbReference>
<evidence type="ECO:0000256" key="1">
    <source>
        <dbReference type="ARBA" id="ARBA00008535"/>
    </source>
</evidence>
<comment type="caution">
    <text evidence="6">The sequence shown here is derived from an EMBL/GenBank/DDBJ whole genome shotgun (WGS) entry which is preliminary data.</text>
</comment>
<dbReference type="Proteomes" id="UP000663834">
    <property type="component" value="Unassembled WGS sequence"/>
</dbReference>
<dbReference type="FunFam" id="3.40.50.300:FF:000366">
    <property type="entry name" value="GTPase, IMAP family member 2"/>
    <property type="match status" value="1"/>
</dbReference>
<dbReference type="PROSITE" id="PS51720">
    <property type="entry name" value="G_AIG1"/>
    <property type="match status" value="1"/>
</dbReference>
<keyword evidence="3" id="KW-0342">GTP-binding</keyword>
<dbReference type="InterPro" id="IPR027417">
    <property type="entry name" value="P-loop_NTPase"/>
</dbReference>
<dbReference type="Gene3D" id="3.40.50.300">
    <property type="entry name" value="P-loop containing nucleotide triphosphate hydrolases"/>
    <property type="match status" value="1"/>
</dbReference>
<dbReference type="OrthoDB" id="8954335at2759"/>
<sequence length="263" mass="29432">MATLPTGSRNEVRMILLGKTGGGKSSFGNTLIGAKEFTSGTSPNGVTEHCKCASRDFDNKKLFVVDTPGFLDPRIRRDDIQEEVAKAYQVTALPGPHAFLLIVEPKRFLSEDAEAINYLSDIFGPDAIKNTIIIFTNDDTFDPSEGETIETYLQALTRESPLRTILDQCQWRYLSVNNRGRETEKRKVIEKLLDMIASIIAKNGGEGYRTTKFDKVAKVNDEEKAKGDYNPIKPDGSIILHPKIKEIIVEDFLRRTVGRKVVH</sequence>
<dbReference type="InterPro" id="IPR006703">
    <property type="entry name" value="G_AIG1"/>
</dbReference>
<organism evidence="6 9">
    <name type="scientific">Rotaria magnacalcarata</name>
    <dbReference type="NCBI Taxonomy" id="392030"/>
    <lineage>
        <taxon>Eukaryota</taxon>
        <taxon>Metazoa</taxon>
        <taxon>Spiralia</taxon>
        <taxon>Gnathifera</taxon>
        <taxon>Rotifera</taxon>
        <taxon>Eurotatoria</taxon>
        <taxon>Bdelloidea</taxon>
        <taxon>Philodinida</taxon>
        <taxon>Philodinidae</taxon>
        <taxon>Rotaria</taxon>
    </lineage>
</organism>
<dbReference type="PANTHER" id="PTHR10903">
    <property type="entry name" value="GTPASE, IMAP FAMILY MEMBER-RELATED"/>
    <property type="match status" value="1"/>
</dbReference>
<proteinExistence type="inferred from homology"/>
<evidence type="ECO:0000313" key="9">
    <source>
        <dbReference type="Proteomes" id="UP000663834"/>
    </source>
</evidence>
<feature type="domain" description="AIG1-type G" evidence="4">
    <location>
        <begin position="9"/>
        <end position="217"/>
    </location>
</feature>
<evidence type="ECO:0000256" key="2">
    <source>
        <dbReference type="ARBA" id="ARBA00022741"/>
    </source>
</evidence>
<dbReference type="Proteomes" id="UP000663855">
    <property type="component" value="Unassembled WGS sequence"/>
</dbReference>
<evidence type="ECO:0000313" key="6">
    <source>
        <dbReference type="EMBL" id="CAF1572918.1"/>
    </source>
</evidence>
<dbReference type="EMBL" id="CAJOBJ010004969">
    <property type="protein sequence ID" value="CAF4017097.1"/>
    <property type="molecule type" value="Genomic_DNA"/>
</dbReference>
<accession>A0A815YMQ2</accession>
<dbReference type="SUPFAM" id="SSF52540">
    <property type="entry name" value="P-loop containing nucleoside triphosphate hydrolases"/>
    <property type="match status" value="1"/>
</dbReference>
<evidence type="ECO:0000259" key="4">
    <source>
        <dbReference type="PROSITE" id="PS51720"/>
    </source>
</evidence>
<dbReference type="EMBL" id="CAJNOW010009892">
    <property type="protein sequence ID" value="CAF1572918.1"/>
    <property type="molecule type" value="Genomic_DNA"/>
</dbReference>
<dbReference type="Proteomes" id="UP000681720">
    <property type="component" value="Unassembled WGS sequence"/>
</dbReference>
<evidence type="ECO:0000256" key="3">
    <source>
        <dbReference type="ARBA" id="ARBA00023134"/>
    </source>
</evidence>
<gene>
    <name evidence="7" type="ORF">BYL167_LOCUS10943</name>
    <name evidence="5" type="ORF">CJN711_LOCUS25806</name>
    <name evidence="8" type="ORF">GIL414_LOCUS12647</name>
    <name evidence="6" type="ORF">KQP761_LOCUS19361</name>
</gene>
<dbReference type="AlphaFoldDB" id="A0A815YMQ2"/>